<evidence type="ECO:0000256" key="4">
    <source>
        <dbReference type="ARBA" id="ARBA00023163"/>
    </source>
</evidence>
<dbReference type="InterPro" id="IPR001647">
    <property type="entry name" value="HTH_TetR"/>
</dbReference>
<dbReference type="InterPro" id="IPR009057">
    <property type="entry name" value="Homeodomain-like_sf"/>
</dbReference>
<dbReference type="Gene3D" id="1.10.10.60">
    <property type="entry name" value="Homeodomain-like"/>
    <property type="match status" value="1"/>
</dbReference>
<dbReference type="PRINTS" id="PR00455">
    <property type="entry name" value="HTHTETR"/>
</dbReference>
<keyword evidence="1" id="KW-0678">Repressor</keyword>
<dbReference type="PROSITE" id="PS50977">
    <property type="entry name" value="HTH_TETR_2"/>
    <property type="match status" value="1"/>
</dbReference>
<feature type="domain" description="HTH tetR-type" evidence="5">
    <location>
        <begin position="14"/>
        <end position="74"/>
    </location>
</feature>
<dbReference type="InterPro" id="IPR050109">
    <property type="entry name" value="HTH-type_TetR-like_transc_reg"/>
</dbReference>
<name>A0A3B0T218_9ZZZZ</name>
<dbReference type="Gene3D" id="1.10.357.10">
    <property type="entry name" value="Tetracycline Repressor, domain 2"/>
    <property type="match status" value="1"/>
</dbReference>
<dbReference type="AlphaFoldDB" id="A0A3B0T218"/>
<keyword evidence="4" id="KW-0804">Transcription</keyword>
<dbReference type="GO" id="GO:0000976">
    <property type="term" value="F:transcription cis-regulatory region binding"/>
    <property type="evidence" value="ECO:0007669"/>
    <property type="project" value="TreeGrafter"/>
</dbReference>
<sequence>MPKIRAENIERHKVLTRNMLLDAAELVLSRQEYAGASLSLIADTAGIPRTTVYEYFGNKDELLVAVLEDRVPSIVNDVVAELADVDPGSRIELIFERLLSAFAERPSAGRVVFWVLRRLPTWGVERVDLVLAPIRDQFANALRDGIDQGVFTDRDLEPSVTMLFDLLMGGAENVLASGGNPAVVNNEVALRSSLVVRGLSAS</sequence>
<dbReference type="GO" id="GO:0003700">
    <property type="term" value="F:DNA-binding transcription factor activity"/>
    <property type="evidence" value="ECO:0007669"/>
    <property type="project" value="TreeGrafter"/>
</dbReference>
<proteinExistence type="predicted"/>
<evidence type="ECO:0000256" key="1">
    <source>
        <dbReference type="ARBA" id="ARBA00022491"/>
    </source>
</evidence>
<protein>
    <submittedName>
        <fullName evidence="6">Transcriptional regulator, AcrR family</fullName>
    </submittedName>
</protein>
<organism evidence="6">
    <name type="scientific">hydrothermal vent metagenome</name>
    <dbReference type="NCBI Taxonomy" id="652676"/>
    <lineage>
        <taxon>unclassified sequences</taxon>
        <taxon>metagenomes</taxon>
        <taxon>ecological metagenomes</taxon>
    </lineage>
</organism>
<gene>
    <name evidence="6" type="ORF">MNBD_ACTINO02-1873</name>
</gene>
<dbReference type="SUPFAM" id="SSF48498">
    <property type="entry name" value="Tetracyclin repressor-like, C-terminal domain"/>
    <property type="match status" value="1"/>
</dbReference>
<evidence type="ECO:0000313" key="6">
    <source>
        <dbReference type="EMBL" id="VAW07407.1"/>
    </source>
</evidence>
<reference evidence="6" key="1">
    <citation type="submission" date="2018-06" db="EMBL/GenBank/DDBJ databases">
        <authorList>
            <person name="Zhirakovskaya E."/>
        </authorList>
    </citation>
    <scope>NUCLEOTIDE SEQUENCE</scope>
</reference>
<keyword evidence="2" id="KW-0805">Transcription regulation</keyword>
<dbReference type="PANTHER" id="PTHR30055">
    <property type="entry name" value="HTH-TYPE TRANSCRIPTIONAL REGULATOR RUTR"/>
    <property type="match status" value="1"/>
</dbReference>
<accession>A0A3B0T218</accession>
<keyword evidence="3" id="KW-0238">DNA-binding</keyword>
<dbReference type="InterPro" id="IPR036271">
    <property type="entry name" value="Tet_transcr_reg_TetR-rel_C_sf"/>
</dbReference>
<dbReference type="Pfam" id="PF00440">
    <property type="entry name" value="TetR_N"/>
    <property type="match status" value="1"/>
</dbReference>
<dbReference type="EMBL" id="UOEK01000400">
    <property type="protein sequence ID" value="VAW07407.1"/>
    <property type="molecule type" value="Genomic_DNA"/>
</dbReference>
<evidence type="ECO:0000259" key="5">
    <source>
        <dbReference type="PROSITE" id="PS50977"/>
    </source>
</evidence>
<evidence type="ECO:0000256" key="2">
    <source>
        <dbReference type="ARBA" id="ARBA00023015"/>
    </source>
</evidence>
<dbReference type="PANTHER" id="PTHR30055:SF175">
    <property type="entry name" value="HTH-TYPE TRANSCRIPTIONAL REPRESSOR KSTR2"/>
    <property type="match status" value="1"/>
</dbReference>
<dbReference type="SUPFAM" id="SSF46689">
    <property type="entry name" value="Homeodomain-like"/>
    <property type="match status" value="1"/>
</dbReference>
<evidence type="ECO:0000256" key="3">
    <source>
        <dbReference type="ARBA" id="ARBA00023125"/>
    </source>
</evidence>